<dbReference type="GO" id="GO:0007015">
    <property type="term" value="P:actin filament organization"/>
    <property type="evidence" value="ECO:0007669"/>
    <property type="project" value="TreeGrafter"/>
</dbReference>
<dbReference type="PRINTS" id="PR00890">
    <property type="entry name" value="TRANSGELIN"/>
</dbReference>
<dbReference type="GO" id="GO:0015629">
    <property type="term" value="C:actin cytoskeleton"/>
    <property type="evidence" value="ECO:0007669"/>
    <property type="project" value="TreeGrafter"/>
</dbReference>
<dbReference type="GO" id="GO:0051015">
    <property type="term" value="F:actin filament binding"/>
    <property type="evidence" value="ECO:0007669"/>
    <property type="project" value="TreeGrafter"/>
</dbReference>
<evidence type="ECO:0000259" key="1">
    <source>
        <dbReference type="PROSITE" id="PS50021"/>
    </source>
</evidence>
<proteinExistence type="predicted"/>
<dbReference type="PRINTS" id="PR00888">
    <property type="entry name" value="SM22CALPONIN"/>
</dbReference>
<dbReference type="InterPro" id="IPR001715">
    <property type="entry name" value="CH_dom"/>
</dbReference>
<dbReference type="InterPro" id="IPR003096">
    <property type="entry name" value="SM22_calponin"/>
</dbReference>
<dbReference type="Pfam" id="PF00307">
    <property type="entry name" value="CH"/>
    <property type="match status" value="1"/>
</dbReference>
<evidence type="ECO:0000313" key="2">
    <source>
        <dbReference type="Ensembl" id="ENSNVIP00000001253.1"/>
    </source>
</evidence>
<dbReference type="PROSITE" id="PS50021">
    <property type="entry name" value="CH"/>
    <property type="match status" value="1"/>
</dbReference>
<sequence>MVLCELINRLYPKGQAPGKNIQASTRAFKVLEQISQFLQAAKHCGIHTIDIFQTADIWEEKNIAYMQWMLMNLGGLLVAQGKGLFSGDPNCFPKKSKEILGTSRTTSCKKARLSLGCRWAALLGVPGQDALPDPLILSQPCSCPSMNGIYMF</sequence>
<dbReference type="Proteomes" id="UP000694425">
    <property type="component" value="Unplaced"/>
</dbReference>
<dbReference type="Gene3D" id="1.10.418.10">
    <property type="entry name" value="Calponin-like domain"/>
    <property type="match status" value="1"/>
</dbReference>
<name>A0A8C7A0V3_NEOVI</name>
<dbReference type="SUPFAM" id="SSF47576">
    <property type="entry name" value="Calponin-homology domain, CH-domain"/>
    <property type="match status" value="1"/>
</dbReference>
<feature type="domain" description="Calponin-homology (CH)" evidence="1">
    <location>
        <begin position="1"/>
        <end position="77"/>
    </location>
</feature>
<reference evidence="2" key="1">
    <citation type="submission" date="2025-08" db="UniProtKB">
        <authorList>
            <consortium name="Ensembl"/>
        </authorList>
    </citation>
    <scope>IDENTIFICATION</scope>
</reference>
<dbReference type="AlphaFoldDB" id="A0A8C7A0V3"/>
<protein>
    <recommendedName>
        <fullName evidence="1">Calponin-homology (CH) domain-containing protein</fullName>
    </recommendedName>
</protein>
<dbReference type="GeneTree" id="ENSGT00940000158886"/>
<keyword evidence="3" id="KW-1185">Reference proteome</keyword>
<evidence type="ECO:0000313" key="3">
    <source>
        <dbReference type="Proteomes" id="UP000694425"/>
    </source>
</evidence>
<dbReference type="InterPro" id="IPR036872">
    <property type="entry name" value="CH_dom_sf"/>
</dbReference>
<accession>A0A8C7A0V3</accession>
<organism evidence="2 3">
    <name type="scientific">Neovison vison</name>
    <name type="common">American mink</name>
    <name type="synonym">Mustela vison</name>
    <dbReference type="NCBI Taxonomy" id="452646"/>
    <lineage>
        <taxon>Eukaryota</taxon>
        <taxon>Metazoa</taxon>
        <taxon>Chordata</taxon>
        <taxon>Craniata</taxon>
        <taxon>Vertebrata</taxon>
        <taxon>Euteleostomi</taxon>
        <taxon>Mammalia</taxon>
        <taxon>Eutheria</taxon>
        <taxon>Laurasiatheria</taxon>
        <taxon>Carnivora</taxon>
        <taxon>Caniformia</taxon>
        <taxon>Musteloidea</taxon>
        <taxon>Mustelidae</taxon>
        <taxon>Mustelinae</taxon>
        <taxon>Neogale</taxon>
    </lineage>
</organism>
<dbReference type="PANTHER" id="PTHR47385:SF20">
    <property type="entry name" value="TRANSGELIN-2"/>
    <property type="match status" value="1"/>
</dbReference>
<dbReference type="InterPro" id="IPR050606">
    <property type="entry name" value="Calponin-like"/>
</dbReference>
<dbReference type="PANTHER" id="PTHR47385">
    <property type="entry name" value="CALPONIN"/>
    <property type="match status" value="1"/>
</dbReference>
<dbReference type="Ensembl" id="ENSNVIT00000001447.1">
    <property type="protein sequence ID" value="ENSNVIP00000001253.1"/>
    <property type="gene ID" value="ENSNVIG00000001007.1"/>
</dbReference>
<reference evidence="2" key="2">
    <citation type="submission" date="2025-09" db="UniProtKB">
        <authorList>
            <consortium name="Ensembl"/>
        </authorList>
    </citation>
    <scope>IDENTIFICATION</scope>
</reference>